<keyword evidence="10" id="KW-1185">Reference proteome</keyword>
<dbReference type="PRINTS" id="PR00359">
    <property type="entry name" value="BP450"/>
</dbReference>
<dbReference type="FunFam" id="1.10.630.10:FF:000018">
    <property type="entry name" value="Cytochrome P450 monooxygenase"/>
    <property type="match status" value="1"/>
</dbReference>
<dbReference type="InterPro" id="IPR036396">
    <property type="entry name" value="Cyt_P450_sf"/>
</dbReference>
<dbReference type="PRINTS" id="PR00385">
    <property type="entry name" value="P450"/>
</dbReference>
<keyword evidence="2 7" id="KW-0349">Heme</keyword>
<keyword evidence="6 7" id="KW-0503">Monooxygenase</keyword>
<evidence type="ECO:0000313" key="9">
    <source>
        <dbReference type="EMBL" id="NEK56843.1"/>
    </source>
</evidence>
<dbReference type="GO" id="GO:0016705">
    <property type="term" value="F:oxidoreductase activity, acting on paired donors, with incorporation or reduction of molecular oxygen"/>
    <property type="evidence" value="ECO:0007669"/>
    <property type="project" value="InterPro"/>
</dbReference>
<organism evidence="9 10">
    <name type="scientific">Geodermatophilus sabuli</name>
    <dbReference type="NCBI Taxonomy" id="1564158"/>
    <lineage>
        <taxon>Bacteria</taxon>
        <taxon>Bacillati</taxon>
        <taxon>Actinomycetota</taxon>
        <taxon>Actinomycetes</taxon>
        <taxon>Geodermatophilales</taxon>
        <taxon>Geodermatophilaceae</taxon>
        <taxon>Geodermatophilus</taxon>
    </lineage>
</organism>
<dbReference type="AlphaFoldDB" id="A0A7K3VXM6"/>
<keyword evidence="3 7" id="KW-0479">Metal-binding</keyword>
<evidence type="ECO:0000256" key="7">
    <source>
        <dbReference type="RuleBase" id="RU000461"/>
    </source>
</evidence>
<evidence type="ECO:0000256" key="3">
    <source>
        <dbReference type="ARBA" id="ARBA00022723"/>
    </source>
</evidence>
<dbReference type="Pfam" id="PF00067">
    <property type="entry name" value="p450"/>
    <property type="match status" value="1"/>
</dbReference>
<proteinExistence type="inferred from homology"/>
<dbReference type="PANTHER" id="PTHR46696">
    <property type="entry name" value="P450, PUTATIVE (EUROFUNG)-RELATED"/>
    <property type="match status" value="1"/>
</dbReference>
<evidence type="ECO:0000256" key="8">
    <source>
        <dbReference type="SAM" id="MobiDB-lite"/>
    </source>
</evidence>
<evidence type="ECO:0000313" key="10">
    <source>
        <dbReference type="Proteomes" id="UP000470246"/>
    </source>
</evidence>
<dbReference type="Proteomes" id="UP000470246">
    <property type="component" value="Unassembled WGS sequence"/>
</dbReference>
<dbReference type="EMBL" id="JAAGWF010000004">
    <property type="protein sequence ID" value="NEK56843.1"/>
    <property type="molecule type" value="Genomic_DNA"/>
</dbReference>
<sequence>MHERRELPENWASDFDLFDPAYVEDPYSDWVQMRAQCPVARSERYGGAVLPVRHEDIAQIAHDPATFSSRVLEATGPVPSPGRELKMPPITSDPPDHDEQRRLLLPLFTKPRIRALEGIARRRAAELIDAFGDRTVVDAADEFARHIPVTVIARMLGVPVQDEATFDRWVVMMLKEGPKEQAVRREAIRAITAYFSQLIAVQRESGQEDGGIVQALLTKRDTGPTLTDDDIVGMCLLVLVAGIDTTWSAIGSCLWHLATHPVDRRRLVDDPALLDTAIEELLRAYAPITIGRTATCPTSVGGVQMAAGDRVLLPFAAANRDPNAFDRADEVLIDREENRHLTFGLGIHRCIGSNLARMELKVALTEWLRRVPEFELAGERDVTWTGANVRGPEVLHLRFAAAALDGGDR</sequence>
<evidence type="ECO:0000256" key="5">
    <source>
        <dbReference type="ARBA" id="ARBA00023004"/>
    </source>
</evidence>
<comment type="similarity">
    <text evidence="1 7">Belongs to the cytochrome P450 family.</text>
</comment>
<dbReference type="RefSeq" id="WP_163480042.1">
    <property type="nucleotide sequence ID" value="NZ_JAAGWF010000004.1"/>
</dbReference>
<dbReference type="SUPFAM" id="SSF48264">
    <property type="entry name" value="Cytochrome P450"/>
    <property type="match status" value="1"/>
</dbReference>
<evidence type="ECO:0000256" key="4">
    <source>
        <dbReference type="ARBA" id="ARBA00023002"/>
    </source>
</evidence>
<name>A0A7K3VXM6_9ACTN</name>
<gene>
    <name evidence="9" type="ORF">GCU56_03020</name>
</gene>
<reference evidence="9 10" key="1">
    <citation type="submission" date="2020-02" db="EMBL/GenBank/DDBJ databases">
        <title>Geodermatophilus sabuli CPCC 205279 I12A-02694.</title>
        <authorList>
            <person name="Jiang Z."/>
        </authorList>
    </citation>
    <scope>NUCLEOTIDE SEQUENCE [LARGE SCALE GENOMIC DNA]</scope>
    <source>
        <strain evidence="9 10">I12A-02694</strain>
    </source>
</reference>
<dbReference type="Gene3D" id="1.10.630.10">
    <property type="entry name" value="Cytochrome P450"/>
    <property type="match status" value="1"/>
</dbReference>
<dbReference type="InterPro" id="IPR002397">
    <property type="entry name" value="Cyt_P450_B"/>
</dbReference>
<dbReference type="GO" id="GO:0020037">
    <property type="term" value="F:heme binding"/>
    <property type="evidence" value="ECO:0007669"/>
    <property type="project" value="InterPro"/>
</dbReference>
<comment type="caution">
    <text evidence="9">The sequence shown here is derived from an EMBL/GenBank/DDBJ whole genome shotgun (WGS) entry which is preliminary data.</text>
</comment>
<dbReference type="GO" id="GO:0005506">
    <property type="term" value="F:iron ion binding"/>
    <property type="evidence" value="ECO:0007669"/>
    <property type="project" value="InterPro"/>
</dbReference>
<evidence type="ECO:0000256" key="1">
    <source>
        <dbReference type="ARBA" id="ARBA00010617"/>
    </source>
</evidence>
<evidence type="ECO:0000256" key="2">
    <source>
        <dbReference type="ARBA" id="ARBA00022617"/>
    </source>
</evidence>
<dbReference type="GO" id="GO:0004497">
    <property type="term" value="F:monooxygenase activity"/>
    <property type="evidence" value="ECO:0007669"/>
    <property type="project" value="UniProtKB-KW"/>
</dbReference>
<feature type="region of interest" description="Disordered" evidence="8">
    <location>
        <begin position="76"/>
        <end position="98"/>
    </location>
</feature>
<dbReference type="PANTHER" id="PTHR46696:SF6">
    <property type="entry name" value="P450, PUTATIVE (EUROFUNG)-RELATED"/>
    <property type="match status" value="1"/>
</dbReference>
<dbReference type="InterPro" id="IPR001128">
    <property type="entry name" value="Cyt_P450"/>
</dbReference>
<dbReference type="InterPro" id="IPR017972">
    <property type="entry name" value="Cyt_P450_CS"/>
</dbReference>
<accession>A0A7K3VXM6</accession>
<dbReference type="PROSITE" id="PS00086">
    <property type="entry name" value="CYTOCHROME_P450"/>
    <property type="match status" value="1"/>
</dbReference>
<keyword evidence="5 7" id="KW-0408">Iron</keyword>
<keyword evidence="4 7" id="KW-0560">Oxidoreductase</keyword>
<protein>
    <submittedName>
        <fullName evidence="9">Cytochrome P450</fullName>
    </submittedName>
</protein>
<evidence type="ECO:0000256" key="6">
    <source>
        <dbReference type="ARBA" id="ARBA00023033"/>
    </source>
</evidence>